<keyword evidence="4" id="KW-0812">Transmembrane</keyword>
<evidence type="ECO:0000313" key="5">
    <source>
        <dbReference type="EMBL" id="KAJ8493948.1"/>
    </source>
</evidence>
<dbReference type="Pfam" id="PF01535">
    <property type="entry name" value="PPR"/>
    <property type="match status" value="4"/>
</dbReference>
<organism evidence="5 6">
    <name type="scientific">Ensete ventricosum</name>
    <name type="common">Abyssinian banana</name>
    <name type="synonym">Musa ensete</name>
    <dbReference type="NCBI Taxonomy" id="4639"/>
    <lineage>
        <taxon>Eukaryota</taxon>
        <taxon>Viridiplantae</taxon>
        <taxon>Streptophyta</taxon>
        <taxon>Embryophyta</taxon>
        <taxon>Tracheophyta</taxon>
        <taxon>Spermatophyta</taxon>
        <taxon>Magnoliopsida</taxon>
        <taxon>Liliopsida</taxon>
        <taxon>Zingiberales</taxon>
        <taxon>Musaceae</taxon>
        <taxon>Ensete</taxon>
    </lineage>
</organism>
<gene>
    <name evidence="5" type="ORF">OPV22_015669</name>
</gene>
<dbReference type="GO" id="GO:0009451">
    <property type="term" value="P:RNA modification"/>
    <property type="evidence" value="ECO:0007669"/>
    <property type="project" value="InterPro"/>
</dbReference>
<comment type="caution">
    <text evidence="5">The sequence shown here is derived from an EMBL/GenBank/DDBJ whole genome shotgun (WGS) entry which is preliminary data.</text>
</comment>
<sequence length="404" mass="45283">MDDLKAEEINDPTREWQYPACYSVPGAIRHYKALQHLMSHAMTQKKARTKLYGEFALMLEENLCRGGTSIAPAGKVFGKWQGQKKVMIPMKQMREDAKQLPRLEKTVMRRERKCKTLEETIEDVTQLLHQTKEELKAQGYNLTLTILSVLRASTPYGIRKVREAHAYSFRAGFVSHITVGNAILDAYAKCGSPEGAHRTFLNLTGRNAITGNTMISGYLKHDRSDDAEMVFGQMCEKDITTWNLMVQAYAQNDCSDLAFTLFHQLQSEGMRPDSLSIMSILPACARLASACLVTFTAMHGGSAMHGLAEEAIRVFSDMLEANVKPDHVIMTAVLSACSHAGLIDVGWKLFNSTIEIHGIRPTMRLQRNQPPPSHNFSDFLLLLLILGSAFAAWYYLNFYSVPKA</sequence>
<feature type="repeat" description="PPR" evidence="2">
    <location>
        <begin position="207"/>
        <end position="237"/>
    </location>
</feature>
<evidence type="ECO:0008006" key="7">
    <source>
        <dbReference type="Google" id="ProtNLM"/>
    </source>
</evidence>
<dbReference type="PROSITE" id="PS51375">
    <property type="entry name" value="PPR"/>
    <property type="match status" value="3"/>
</dbReference>
<dbReference type="NCBIfam" id="TIGR00756">
    <property type="entry name" value="PPR"/>
    <property type="match status" value="2"/>
</dbReference>
<dbReference type="PANTHER" id="PTHR47926">
    <property type="entry name" value="PENTATRICOPEPTIDE REPEAT-CONTAINING PROTEIN"/>
    <property type="match status" value="1"/>
</dbReference>
<reference evidence="5 6" key="1">
    <citation type="submission" date="2022-12" db="EMBL/GenBank/DDBJ databases">
        <title>Chromosome-scale assembly of the Ensete ventricosum genome.</title>
        <authorList>
            <person name="Dussert Y."/>
            <person name="Stocks J."/>
            <person name="Wendawek A."/>
            <person name="Woldeyes F."/>
            <person name="Nichols R.A."/>
            <person name="Borrell J.S."/>
        </authorList>
    </citation>
    <scope>NUCLEOTIDE SEQUENCE [LARGE SCALE GENOMIC DNA]</scope>
    <source>
        <strain evidence="6">cv. Maze</strain>
        <tissue evidence="5">Seeds</tissue>
    </source>
</reference>
<dbReference type="FunFam" id="1.25.40.10:FF:000412">
    <property type="entry name" value="Putative pentatricopeptide repeat-containing protein"/>
    <property type="match status" value="1"/>
</dbReference>
<keyword evidence="1" id="KW-0677">Repeat</keyword>
<dbReference type="AlphaFoldDB" id="A0AAV8RCF8"/>
<dbReference type="Proteomes" id="UP001222027">
    <property type="component" value="Unassembled WGS sequence"/>
</dbReference>
<evidence type="ECO:0000256" key="2">
    <source>
        <dbReference type="PROSITE-ProRule" id="PRU00708"/>
    </source>
</evidence>
<evidence type="ECO:0000313" key="6">
    <source>
        <dbReference type="Proteomes" id="UP001222027"/>
    </source>
</evidence>
<accession>A0AAV8RCF8</accession>
<keyword evidence="3" id="KW-0175">Coiled coil</keyword>
<keyword evidence="4" id="KW-0472">Membrane</keyword>
<dbReference type="Gene3D" id="1.25.40.10">
    <property type="entry name" value="Tetratricopeptide repeat domain"/>
    <property type="match status" value="2"/>
</dbReference>
<feature type="transmembrane region" description="Helical" evidence="4">
    <location>
        <begin position="379"/>
        <end position="396"/>
    </location>
</feature>
<evidence type="ECO:0000256" key="3">
    <source>
        <dbReference type="SAM" id="Coils"/>
    </source>
</evidence>
<keyword evidence="6" id="KW-1185">Reference proteome</keyword>
<proteinExistence type="predicted"/>
<dbReference type="EMBL" id="JAQQAF010000004">
    <property type="protein sequence ID" value="KAJ8493948.1"/>
    <property type="molecule type" value="Genomic_DNA"/>
</dbReference>
<dbReference type="InterPro" id="IPR011990">
    <property type="entry name" value="TPR-like_helical_dom_sf"/>
</dbReference>
<feature type="repeat" description="PPR" evidence="2">
    <location>
        <begin position="291"/>
        <end position="325"/>
    </location>
</feature>
<protein>
    <recommendedName>
        <fullName evidence="7">Pentatricopeptide repeat-containing protein</fullName>
    </recommendedName>
</protein>
<evidence type="ECO:0000256" key="4">
    <source>
        <dbReference type="SAM" id="Phobius"/>
    </source>
</evidence>
<dbReference type="PANTHER" id="PTHR47926:SF481">
    <property type="entry name" value="TETRATRICOPEPTIDE-LIKE HELICAL DOMAIN SUPERFAMILY"/>
    <property type="match status" value="1"/>
</dbReference>
<evidence type="ECO:0000256" key="1">
    <source>
        <dbReference type="ARBA" id="ARBA00022737"/>
    </source>
</evidence>
<dbReference type="InterPro" id="IPR002885">
    <property type="entry name" value="PPR_rpt"/>
</dbReference>
<dbReference type="InterPro" id="IPR046960">
    <property type="entry name" value="PPR_At4g14850-like_plant"/>
</dbReference>
<feature type="repeat" description="PPR" evidence="2">
    <location>
        <begin position="238"/>
        <end position="272"/>
    </location>
</feature>
<feature type="coiled-coil region" evidence="3">
    <location>
        <begin position="100"/>
        <end position="134"/>
    </location>
</feature>
<dbReference type="GO" id="GO:0003723">
    <property type="term" value="F:RNA binding"/>
    <property type="evidence" value="ECO:0007669"/>
    <property type="project" value="InterPro"/>
</dbReference>
<name>A0AAV8RCF8_ENSVE</name>
<keyword evidence="4" id="KW-1133">Transmembrane helix</keyword>